<dbReference type="PANTHER" id="PTHR46590:SF1">
    <property type="entry name" value="PHOSPHATIDYLINOSITOL TRANSFER PROTEIN CSR1"/>
    <property type="match status" value="1"/>
</dbReference>
<dbReference type="Gene3D" id="3.40.525.10">
    <property type="entry name" value="CRAL-TRIO lipid binding domain"/>
    <property type="match status" value="1"/>
</dbReference>
<feature type="compositionally biased region" description="Basic residues" evidence="1">
    <location>
        <begin position="238"/>
        <end position="249"/>
    </location>
</feature>
<sequence length="658" mass="73559">MTSGRTIYCVQSGLSALHSQSSSVKLLRSRGTTSRKYLQNWNWTSSATVPEPPLKSYPTILQRRLFRSPPALQQRSICRISRSKAPSRGYPQPQEKTPCAVSTKTSKPDLGFYRSLPRPFQSSFDPWAAAAAASLLAILYAFITGDVERSTPQSANPPASQANADALDVVENETEINMTQGALPGRVGHLTAEEEEKLKEFWVATLQVFGVLDAKTTDEDASADGANGTKKTDAAGSKKSKKKRMGLFRRSKDSDADSTTSTESGARTPTVVSESDDKYGQTKEFHEALANQSPESLRATFWSMVKHDHPDALLLRFLRARKWDVEKALIMMISTMRWRAKDIHVDDDIMKNGELASLEASSDEDPAKKRLGEDFLAQLRMGKSYLHGLDKEGRPMCIVRARLHRQGEQSEESLERYTVYTIETARMILAPPADTACVVFDMTGFSLANMDYAPVKFMIKCFEANYPESLGVVLVHKAPWVFQGIWKIIKGWLDPVVASKVHFTNSTDEMSEFIPRSHIMKELGGDEDWTYQYKEAVPGENDKMKDTETRNKLLTEREATVDEYEKVTIDWIQSTDADSTAIKEKRHQIADSLRVGYWVLDPYVRAKSYYDRVGMIGPSGVGQFYPAKDEPKEKPKEEPKASNGVAATPVETSADDLD</sequence>
<feature type="region of interest" description="Disordered" evidence="1">
    <location>
        <begin position="82"/>
        <end position="103"/>
    </location>
</feature>
<feature type="domain" description="CRAL-TRIO" evidence="2">
    <location>
        <begin position="386"/>
        <end position="531"/>
    </location>
</feature>
<evidence type="ECO:0000256" key="1">
    <source>
        <dbReference type="SAM" id="MobiDB-lite"/>
    </source>
</evidence>
<protein>
    <submittedName>
        <fullName evidence="3">CRAL protein</fullName>
    </submittedName>
</protein>
<organism evidence="3 4">
    <name type="scientific">Venustampulla echinocandica</name>
    <dbReference type="NCBI Taxonomy" id="2656787"/>
    <lineage>
        <taxon>Eukaryota</taxon>
        <taxon>Fungi</taxon>
        <taxon>Dikarya</taxon>
        <taxon>Ascomycota</taxon>
        <taxon>Pezizomycotina</taxon>
        <taxon>Leotiomycetes</taxon>
        <taxon>Helotiales</taxon>
        <taxon>Pleuroascaceae</taxon>
        <taxon>Venustampulla</taxon>
    </lineage>
</organism>
<dbReference type="GeneID" id="43603174"/>
<dbReference type="Pfam" id="PF00650">
    <property type="entry name" value="CRAL_TRIO"/>
    <property type="match status" value="1"/>
</dbReference>
<dbReference type="InterPro" id="IPR001251">
    <property type="entry name" value="CRAL-TRIO_dom"/>
</dbReference>
<dbReference type="OrthoDB" id="43460at2759"/>
<dbReference type="SUPFAM" id="SSF52087">
    <property type="entry name" value="CRAL/TRIO domain"/>
    <property type="match status" value="1"/>
</dbReference>
<dbReference type="InterPro" id="IPR011074">
    <property type="entry name" value="CRAL/TRIO_N_dom"/>
</dbReference>
<keyword evidence="4" id="KW-1185">Reference proteome</keyword>
<evidence type="ECO:0000313" key="4">
    <source>
        <dbReference type="Proteomes" id="UP000254866"/>
    </source>
</evidence>
<evidence type="ECO:0000259" key="2">
    <source>
        <dbReference type="PROSITE" id="PS50191"/>
    </source>
</evidence>
<dbReference type="EMBL" id="NPIC01000015">
    <property type="protein sequence ID" value="RDL30447.1"/>
    <property type="molecule type" value="Genomic_DNA"/>
</dbReference>
<feature type="region of interest" description="Disordered" evidence="1">
    <location>
        <begin position="619"/>
        <end position="658"/>
    </location>
</feature>
<evidence type="ECO:0000313" key="3">
    <source>
        <dbReference type="EMBL" id="RDL30447.1"/>
    </source>
</evidence>
<dbReference type="InterPro" id="IPR052432">
    <property type="entry name" value="PITP/CRAL-TRIO"/>
</dbReference>
<reference evidence="3 4" key="1">
    <citation type="journal article" date="2018" name="IMA Fungus">
        <title>IMA Genome-F 9: Draft genome sequence of Annulohypoxylon stygium, Aspergillus mulundensis, Berkeleyomyces basicola (syn. Thielaviopsis basicola), Ceratocystis smalleyi, two Cercospora beticola strains, Coleophoma cylindrospora, Fusarium fracticaudum, Phialophora cf. hyalina, and Morchella septimelata.</title>
        <authorList>
            <person name="Wingfield B.D."/>
            <person name="Bills G.F."/>
            <person name="Dong Y."/>
            <person name="Huang W."/>
            <person name="Nel W.J."/>
            <person name="Swalarsk-Parry B.S."/>
            <person name="Vaghefi N."/>
            <person name="Wilken P.M."/>
            <person name="An Z."/>
            <person name="de Beer Z.W."/>
            <person name="De Vos L."/>
            <person name="Chen L."/>
            <person name="Duong T.A."/>
            <person name="Gao Y."/>
            <person name="Hammerbacher A."/>
            <person name="Kikkert J.R."/>
            <person name="Li Y."/>
            <person name="Li H."/>
            <person name="Li K."/>
            <person name="Li Q."/>
            <person name="Liu X."/>
            <person name="Ma X."/>
            <person name="Naidoo K."/>
            <person name="Pethybridge S.J."/>
            <person name="Sun J."/>
            <person name="Steenkamp E.T."/>
            <person name="van der Nest M.A."/>
            <person name="van Wyk S."/>
            <person name="Wingfield M.J."/>
            <person name="Xiong C."/>
            <person name="Yue Q."/>
            <person name="Zhang X."/>
        </authorList>
    </citation>
    <scope>NUCLEOTIDE SEQUENCE [LARGE SCALE GENOMIC DNA]</scope>
    <source>
        <strain evidence="3 4">BP 5553</strain>
    </source>
</reference>
<name>A0A370T9V0_9HELO</name>
<comment type="caution">
    <text evidence="3">The sequence shown here is derived from an EMBL/GenBank/DDBJ whole genome shotgun (WGS) entry which is preliminary data.</text>
</comment>
<dbReference type="CDD" id="cd00170">
    <property type="entry name" value="SEC14"/>
    <property type="match status" value="1"/>
</dbReference>
<proteinExistence type="predicted"/>
<dbReference type="Pfam" id="PF03765">
    <property type="entry name" value="CRAL_TRIO_N"/>
    <property type="match status" value="1"/>
</dbReference>
<accession>A0A370T9V0</accession>
<dbReference type="InterPro" id="IPR036865">
    <property type="entry name" value="CRAL-TRIO_dom_sf"/>
</dbReference>
<dbReference type="SMART" id="SM01100">
    <property type="entry name" value="CRAL_TRIO_N"/>
    <property type="match status" value="1"/>
</dbReference>
<dbReference type="PANTHER" id="PTHR46590">
    <property type="entry name" value="PHOSPHATIDYLINOSITOL TRANSFER PROTEIN CSR1-RELATED"/>
    <property type="match status" value="1"/>
</dbReference>
<dbReference type="AlphaFoldDB" id="A0A370T9V0"/>
<dbReference type="SUPFAM" id="SSF46938">
    <property type="entry name" value="CRAL/TRIO N-terminal domain"/>
    <property type="match status" value="1"/>
</dbReference>
<dbReference type="PROSITE" id="PS50191">
    <property type="entry name" value="CRAL_TRIO"/>
    <property type="match status" value="1"/>
</dbReference>
<gene>
    <name evidence="3" type="ORF">BP5553_10325</name>
</gene>
<feature type="compositionally biased region" description="Basic and acidic residues" evidence="1">
    <location>
        <begin position="627"/>
        <end position="640"/>
    </location>
</feature>
<feature type="region of interest" description="Disordered" evidence="1">
    <location>
        <begin position="218"/>
        <end position="280"/>
    </location>
</feature>
<dbReference type="RefSeq" id="XP_031864972.1">
    <property type="nucleotide sequence ID" value="XM_032018948.1"/>
</dbReference>
<dbReference type="InterPro" id="IPR036273">
    <property type="entry name" value="CRAL/TRIO_N_dom_sf"/>
</dbReference>
<dbReference type="SMART" id="SM00516">
    <property type="entry name" value="SEC14"/>
    <property type="match status" value="1"/>
</dbReference>
<dbReference type="STRING" id="2656787.A0A370T9V0"/>
<dbReference type="Proteomes" id="UP000254866">
    <property type="component" value="Unassembled WGS sequence"/>
</dbReference>